<evidence type="ECO:0000313" key="2">
    <source>
        <dbReference type="EnsemblMetazoa" id="AFAF008904-PA"/>
    </source>
</evidence>
<reference evidence="3" key="1">
    <citation type="submission" date="2014-01" db="EMBL/GenBank/DDBJ databases">
        <title>The Genome Sequence of Anopheles farauti FAR1 (V2).</title>
        <authorList>
            <consortium name="The Broad Institute Genomics Platform"/>
            <person name="Neafsey D.E."/>
            <person name="Besansky N."/>
            <person name="Howell P."/>
            <person name="Walton C."/>
            <person name="Young S.K."/>
            <person name="Zeng Q."/>
            <person name="Gargeya S."/>
            <person name="Fitzgerald M."/>
            <person name="Haas B."/>
            <person name="Abouelleil A."/>
            <person name="Allen A.W."/>
            <person name="Alvarado L."/>
            <person name="Arachchi H.M."/>
            <person name="Berlin A.M."/>
            <person name="Chapman S.B."/>
            <person name="Gainer-Dewar J."/>
            <person name="Goldberg J."/>
            <person name="Griggs A."/>
            <person name="Gujja S."/>
            <person name="Hansen M."/>
            <person name="Howarth C."/>
            <person name="Imamovic A."/>
            <person name="Ireland A."/>
            <person name="Larimer J."/>
            <person name="McCowan C."/>
            <person name="Murphy C."/>
            <person name="Pearson M."/>
            <person name="Poon T.W."/>
            <person name="Priest M."/>
            <person name="Roberts A."/>
            <person name="Saif S."/>
            <person name="Shea T."/>
            <person name="Sisk P."/>
            <person name="Sykes S."/>
            <person name="Wortman J."/>
            <person name="Nusbaum C."/>
            <person name="Birren B."/>
        </authorList>
    </citation>
    <scope>NUCLEOTIDE SEQUENCE [LARGE SCALE GENOMIC DNA]</scope>
    <source>
        <strain evidence="3">FAR1</strain>
    </source>
</reference>
<reference evidence="2" key="2">
    <citation type="submission" date="2020-05" db="UniProtKB">
        <authorList>
            <consortium name="EnsemblMetazoa"/>
        </authorList>
    </citation>
    <scope>IDENTIFICATION</scope>
    <source>
        <strain evidence="2">FAR1</strain>
    </source>
</reference>
<protein>
    <submittedName>
        <fullName evidence="2">Uncharacterized protein</fullName>
    </submittedName>
</protein>
<dbReference type="EMBL" id="AXCN02000187">
    <property type="status" value="NOT_ANNOTATED_CDS"/>
    <property type="molecule type" value="Genomic_DNA"/>
</dbReference>
<sequence>MVRTRSAVETAFQLEIEVQLAQLIVHQNGLRRQIVGIQQFLERTLVYLVPIDEIFRLAHVVEPGRVRAALGPASATDVTRAYHRAHTVARAALSLRLLVRILTGGPTAATTAHLLAVHAIKLEKLDSSISSLTSHISTAPLPLLASRPRGSFSSCLESLPLPPPPPPPPGPPTPLPTRRLRPSAPVAPQCLSSTSSRAQSVQSMLEMSGESSWGWGYMTPAAMYGTVIGLSLGSASRVAATGAGWGEPAAAPAAAAAAAAAAGM</sequence>
<proteinExistence type="predicted"/>
<dbReference type="AlphaFoldDB" id="A0A182QF44"/>
<organism evidence="2 3">
    <name type="scientific">Anopheles farauti</name>
    <dbReference type="NCBI Taxonomy" id="69004"/>
    <lineage>
        <taxon>Eukaryota</taxon>
        <taxon>Metazoa</taxon>
        <taxon>Ecdysozoa</taxon>
        <taxon>Arthropoda</taxon>
        <taxon>Hexapoda</taxon>
        <taxon>Insecta</taxon>
        <taxon>Pterygota</taxon>
        <taxon>Neoptera</taxon>
        <taxon>Endopterygota</taxon>
        <taxon>Diptera</taxon>
        <taxon>Nematocera</taxon>
        <taxon>Culicoidea</taxon>
        <taxon>Culicidae</taxon>
        <taxon>Anophelinae</taxon>
        <taxon>Anopheles</taxon>
    </lineage>
</organism>
<feature type="region of interest" description="Disordered" evidence="1">
    <location>
        <begin position="155"/>
        <end position="199"/>
    </location>
</feature>
<name>A0A182QF44_9DIPT</name>
<dbReference type="Proteomes" id="UP000075886">
    <property type="component" value="Unassembled WGS sequence"/>
</dbReference>
<evidence type="ECO:0000313" key="3">
    <source>
        <dbReference type="Proteomes" id="UP000075886"/>
    </source>
</evidence>
<accession>A0A182QF44</accession>
<keyword evidence="3" id="KW-1185">Reference proteome</keyword>
<feature type="compositionally biased region" description="Pro residues" evidence="1">
    <location>
        <begin position="160"/>
        <end position="175"/>
    </location>
</feature>
<evidence type="ECO:0000256" key="1">
    <source>
        <dbReference type="SAM" id="MobiDB-lite"/>
    </source>
</evidence>
<dbReference type="VEuPathDB" id="VectorBase:AFAF008904"/>
<dbReference type="EnsemblMetazoa" id="AFAF008904-RA">
    <property type="protein sequence ID" value="AFAF008904-PA"/>
    <property type="gene ID" value="AFAF008904"/>
</dbReference>